<proteinExistence type="predicted"/>
<comment type="caution">
    <text evidence="2">The sequence shown here is derived from an EMBL/GenBank/DDBJ whole genome shotgun (WGS) entry which is preliminary data.</text>
</comment>
<evidence type="ECO:0000313" key="3">
    <source>
        <dbReference type="Proteomes" id="UP000784294"/>
    </source>
</evidence>
<protein>
    <submittedName>
        <fullName evidence="2">Uncharacterized protein</fullName>
    </submittedName>
</protein>
<feature type="region of interest" description="Disordered" evidence="1">
    <location>
        <begin position="1"/>
        <end position="28"/>
    </location>
</feature>
<feature type="region of interest" description="Disordered" evidence="1">
    <location>
        <begin position="43"/>
        <end position="66"/>
    </location>
</feature>
<dbReference type="AlphaFoldDB" id="A0A3S5BBG8"/>
<gene>
    <name evidence="2" type="ORF">PXEA_LOCUS35449</name>
</gene>
<dbReference type="EMBL" id="CAAALY010272086">
    <property type="protein sequence ID" value="VEL42009.1"/>
    <property type="molecule type" value="Genomic_DNA"/>
</dbReference>
<accession>A0A3S5BBG8</accession>
<evidence type="ECO:0000256" key="1">
    <source>
        <dbReference type="SAM" id="MobiDB-lite"/>
    </source>
</evidence>
<organism evidence="2 3">
    <name type="scientific">Protopolystoma xenopodis</name>
    <dbReference type="NCBI Taxonomy" id="117903"/>
    <lineage>
        <taxon>Eukaryota</taxon>
        <taxon>Metazoa</taxon>
        <taxon>Spiralia</taxon>
        <taxon>Lophotrochozoa</taxon>
        <taxon>Platyhelminthes</taxon>
        <taxon>Monogenea</taxon>
        <taxon>Polyopisthocotylea</taxon>
        <taxon>Polystomatidea</taxon>
        <taxon>Polystomatidae</taxon>
        <taxon>Protopolystoma</taxon>
    </lineage>
</organism>
<dbReference type="Proteomes" id="UP000784294">
    <property type="component" value="Unassembled WGS sequence"/>
</dbReference>
<name>A0A3S5BBG8_9PLAT</name>
<feature type="compositionally biased region" description="Basic residues" evidence="1">
    <location>
        <begin position="1"/>
        <end position="12"/>
    </location>
</feature>
<evidence type="ECO:0000313" key="2">
    <source>
        <dbReference type="EMBL" id="VEL42009.1"/>
    </source>
</evidence>
<sequence>MSWFSGRRHALPRHFTSTSSDRRGDRSSFRNCFTEKTTTLSGAGYDHRGLPNRSGEANCAGNATAS</sequence>
<reference evidence="2" key="1">
    <citation type="submission" date="2018-11" db="EMBL/GenBank/DDBJ databases">
        <authorList>
            <consortium name="Pathogen Informatics"/>
        </authorList>
    </citation>
    <scope>NUCLEOTIDE SEQUENCE</scope>
</reference>
<keyword evidence="3" id="KW-1185">Reference proteome</keyword>